<dbReference type="GO" id="GO:0007032">
    <property type="term" value="P:endosome organization"/>
    <property type="evidence" value="ECO:0007669"/>
    <property type="project" value="TreeGrafter"/>
</dbReference>
<name>A0A914V3K7_9BILA</name>
<reference evidence="3" key="1">
    <citation type="submission" date="2022-11" db="UniProtKB">
        <authorList>
            <consortium name="WormBaseParasite"/>
        </authorList>
    </citation>
    <scope>IDENTIFICATION</scope>
</reference>
<protein>
    <submittedName>
        <fullName evidence="3">WASH complex subunit 4 N-terminal domain-containing protein</fullName>
    </submittedName>
</protein>
<dbReference type="Pfam" id="PF14745">
    <property type="entry name" value="WASH-4_N"/>
    <property type="match status" value="1"/>
</dbReference>
<dbReference type="PANTHER" id="PTHR31409:SF0">
    <property type="entry name" value="WASH COMPLEX SUBUNIT 4"/>
    <property type="match status" value="1"/>
</dbReference>
<dbReference type="PANTHER" id="PTHR31409">
    <property type="entry name" value="WASH COMPLEX SUBUNIT 4"/>
    <property type="match status" value="1"/>
</dbReference>
<evidence type="ECO:0000313" key="3">
    <source>
        <dbReference type="WBParaSite" id="PSAMB.scaffold14814size1769.g36238.t1"/>
    </source>
</evidence>
<dbReference type="Proteomes" id="UP000887566">
    <property type="component" value="Unplaced"/>
</dbReference>
<dbReference type="InterPro" id="IPR028191">
    <property type="entry name" value="WASH-4_N"/>
</dbReference>
<accession>A0A914V3K7</accession>
<dbReference type="InterPro" id="IPR027307">
    <property type="entry name" value="WASH7"/>
</dbReference>
<dbReference type="GO" id="GO:0016197">
    <property type="term" value="P:endosomal transport"/>
    <property type="evidence" value="ECO:0007669"/>
    <property type="project" value="TreeGrafter"/>
</dbReference>
<dbReference type="AlphaFoldDB" id="A0A914V3K7"/>
<evidence type="ECO:0000313" key="2">
    <source>
        <dbReference type="Proteomes" id="UP000887566"/>
    </source>
</evidence>
<dbReference type="GO" id="GO:0071203">
    <property type="term" value="C:WASH complex"/>
    <property type="evidence" value="ECO:0007669"/>
    <property type="project" value="InterPro"/>
</dbReference>
<dbReference type="GO" id="GO:0005768">
    <property type="term" value="C:endosome"/>
    <property type="evidence" value="ECO:0007669"/>
    <property type="project" value="TreeGrafter"/>
</dbReference>
<dbReference type="WBParaSite" id="PSAMB.scaffold14814size1769.g36238.t1">
    <property type="protein sequence ID" value="PSAMB.scaffold14814size1769.g36238.t1"/>
    <property type="gene ID" value="PSAMB.scaffold14814size1769.g36238"/>
</dbReference>
<sequence>MIEKWHLVIIKVKELKVNFVFEALGQLLSVLVVLDEIVKHHPTLKDHWSSYMKAIQVAHHNPNKFSAEVDKLKPLESALARLDSQILSGYILQNCVEQPFDTSSAVQVTTNAVLNDKMLKAIRELFARWDKRCASDVPDKQGLMSIITLIVLHHYIYRTIDKKLIRTIWESYRR</sequence>
<organism evidence="2 3">
    <name type="scientific">Plectus sambesii</name>
    <dbReference type="NCBI Taxonomy" id="2011161"/>
    <lineage>
        <taxon>Eukaryota</taxon>
        <taxon>Metazoa</taxon>
        <taxon>Ecdysozoa</taxon>
        <taxon>Nematoda</taxon>
        <taxon>Chromadorea</taxon>
        <taxon>Plectida</taxon>
        <taxon>Plectina</taxon>
        <taxon>Plectoidea</taxon>
        <taxon>Plectidae</taxon>
        <taxon>Plectus</taxon>
    </lineage>
</organism>
<evidence type="ECO:0000259" key="1">
    <source>
        <dbReference type="Pfam" id="PF14745"/>
    </source>
</evidence>
<proteinExistence type="predicted"/>
<feature type="domain" description="WASH complex subunit 4 N-terminal" evidence="1">
    <location>
        <begin position="6"/>
        <end position="174"/>
    </location>
</feature>
<keyword evidence="2" id="KW-1185">Reference proteome</keyword>